<organism evidence="1 2">
    <name type="scientific">Oceanidesulfovibrio marinus</name>
    <dbReference type="NCBI Taxonomy" id="370038"/>
    <lineage>
        <taxon>Bacteria</taxon>
        <taxon>Pseudomonadati</taxon>
        <taxon>Thermodesulfobacteriota</taxon>
        <taxon>Desulfovibrionia</taxon>
        <taxon>Desulfovibrionales</taxon>
        <taxon>Desulfovibrionaceae</taxon>
        <taxon>Oceanidesulfovibrio</taxon>
    </lineage>
</organism>
<dbReference type="AlphaFoldDB" id="A0A6P1ZFH7"/>
<comment type="caution">
    <text evidence="1">The sequence shown here is derived from an EMBL/GenBank/DDBJ whole genome shotgun (WGS) entry which is preliminary data.</text>
</comment>
<sequence length="194" mass="22411">MKASYPSSLNAWFEGFLPQVRMKIGPELAGNGYGEGYLAVLSETPSSRLEVVYTEEESLPDYQVIYTNNGQDEGWLLKLVFYGWGTFFAVDGEYNYFLEIQRWLEIHRSDWDAPKQFKQVNVIQTGIPKTEEISSISTGNVVAQRRYTPPDPDAQTSSRRYPWRSYTKYAGFNNLKYNQTNGTYTWNGTYSFHI</sequence>
<evidence type="ECO:0000313" key="2">
    <source>
        <dbReference type="Proteomes" id="UP000434052"/>
    </source>
</evidence>
<name>A0A6P1ZFH7_9BACT</name>
<dbReference type="RefSeq" id="WP_167512623.1">
    <property type="nucleotide sequence ID" value="NZ_QMIF01000017.1"/>
</dbReference>
<proteinExistence type="predicted"/>
<dbReference type="EMBL" id="QMIF01000017">
    <property type="protein sequence ID" value="TVM31160.1"/>
    <property type="molecule type" value="Genomic_DNA"/>
</dbReference>
<protein>
    <submittedName>
        <fullName evidence="1">Uncharacterized protein</fullName>
    </submittedName>
</protein>
<accession>A0A6P1ZFH7</accession>
<evidence type="ECO:0000313" key="1">
    <source>
        <dbReference type="EMBL" id="TVM31160.1"/>
    </source>
</evidence>
<reference evidence="1 2" key="1">
    <citation type="submission" date="2018-06" db="EMBL/GenBank/DDBJ databases">
        <title>Complete genome of Desulfovibrio marinus P48SEP.</title>
        <authorList>
            <person name="Crispim J.S."/>
            <person name="Vidigal P.M.P."/>
            <person name="Silva L.C.F."/>
            <person name="Araujo L.C."/>
            <person name="Laguardia C.N."/>
            <person name="Dias R.S."/>
            <person name="Sousa M.P."/>
            <person name="Paula S.O."/>
            <person name="Silva C."/>
        </authorList>
    </citation>
    <scope>NUCLEOTIDE SEQUENCE [LARGE SCALE GENOMIC DNA]</scope>
    <source>
        <strain evidence="1 2">P48SEP</strain>
    </source>
</reference>
<gene>
    <name evidence="1" type="ORF">DQK91_18795</name>
</gene>
<dbReference type="Proteomes" id="UP000434052">
    <property type="component" value="Unassembled WGS sequence"/>
</dbReference>